<evidence type="ECO:0000256" key="3">
    <source>
        <dbReference type="ARBA" id="ARBA00022763"/>
    </source>
</evidence>
<dbReference type="PANTHER" id="PTHR33991">
    <property type="entry name" value="DNA REPAIR PROTEIN RECO"/>
    <property type="match status" value="1"/>
</dbReference>
<dbReference type="HAMAP" id="MF_00201">
    <property type="entry name" value="RecO"/>
    <property type="match status" value="1"/>
</dbReference>
<dbReference type="InterPro" id="IPR022572">
    <property type="entry name" value="DNA_rep/recomb_RecO_N"/>
</dbReference>
<feature type="domain" description="DNA replication/recombination mediator RecO N-terminal" evidence="8">
    <location>
        <begin position="7"/>
        <end position="81"/>
    </location>
</feature>
<evidence type="ECO:0000259" key="8">
    <source>
        <dbReference type="Pfam" id="PF11967"/>
    </source>
</evidence>
<dbReference type="RefSeq" id="WP_341372605.1">
    <property type="nucleotide sequence ID" value="NZ_JBBUTF010000002.1"/>
</dbReference>
<proteinExistence type="inferred from homology"/>
<dbReference type="InterPro" id="IPR042242">
    <property type="entry name" value="RecO_C"/>
</dbReference>
<name>A0ABU9B4Q3_9BURK</name>
<dbReference type="EMBL" id="JBBUTF010000002">
    <property type="protein sequence ID" value="MEK8024834.1"/>
    <property type="molecule type" value="Genomic_DNA"/>
</dbReference>
<evidence type="ECO:0000256" key="6">
    <source>
        <dbReference type="ARBA" id="ARBA00033409"/>
    </source>
</evidence>
<dbReference type="NCBIfam" id="TIGR00613">
    <property type="entry name" value="reco"/>
    <property type="match status" value="1"/>
</dbReference>
<dbReference type="InterPro" id="IPR012340">
    <property type="entry name" value="NA-bd_OB-fold"/>
</dbReference>
<keyword evidence="5 7" id="KW-0234">DNA repair</keyword>
<organism evidence="9 10">
    <name type="scientific">Pseudaquabacterium rugosum</name>
    <dbReference type="NCBI Taxonomy" id="2984194"/>
    <lineage>
        <taxon>Bacteria</taxon>
        <taxon>Pseudomonadati</taxon>
        <taxon>Pseudomonadota</taxon>
        <taxon>Betaproteobacteria</taxon>
        <taxon>Burkholderiales</taxon>
        <taxon>Sphaerotilaceae</taxon>
        <taxon>Pseudaquabacterium</taxon>
    </lineage>
</organism>
<keyword evidence="4 7" id="KW-0233">DNA recombination</keyword>
<evidence type="ECO:0000313" key="10">
    <source>
        <dbReference type="Proteomes" id="UP001368500"/>
    </source>
</evidence>
<sequence length="283" mass="30388">MSRGLGEPAFVLHQWDWSETSLVLDLWTRGQGRLAVVAKGAKRPYSQLRPVLLPFQPLSVQLTRPKRDDTAGDIQTLRQAEYAGGCPVLPTPRLMAGFYVNELLIKLLPRGEAQPGLFDAYAATLQALATEDDEQAALRAFELLLLRTVGLLPELDRDGVTLQRLAPEAAVLLRADSGALALDLRGRPDAAAGSQVLSGVLCQALEGALAMRVAADAVVALRLLCATALPALRTQLRPLLDYHLGAPGLRTRELLRALHRLQATAVARGPMSQTPSASAPLPP</sequence>
<reference evidence="9 10" key="1">
    <citation type="submission" date="2024-04" db="EMBL/GenBank/DDBJ databases">
        <title>Novel species of the genus Ideonella isolated from streams.</title>
        <authorList>
            <person name="Lu H."/>
        </authorList>
    </citation>
    <scope>NUCLEOTIDE SEQUENCE [LARGE SCALE GENOMIC DNA]</scope>
    <source>
        <strain evidence="9 10">BYS139W</strain>
    </source>
</reference>
<dbReference type="InterPro" id="IPR037278">
    <property type="entry name" value="ARFGAP/RecO"/>
</dbReference>
<dbReference type="PANTHER" id="PTHR33991:SF1">
    <property type="entry name" value="DNA REPAIR PROTEIN RECO"/>
    <property type="match status" value="1"/>
</dbReference>
<evidence type="ECO:0000256" key="7">
    <source>
        <dbReference type="HAMAP-Rule" id="MF_00201"/>
    </source>
</evidence>
<dbReference type="Pfam" id="PF11967">
    <property type="entry name" value="RecO_N"/>
    <property type="match status" value="1"/>
</dbReference>
<dbReference type="Proteomes" id="UP001368500">
    <property type="component" value="Unassembled WGS sequence"/>
</dbReference>
<gene>
    <name evidence="7 9" type="primary">recO</name>
    <name evidence="9" type="ORF">AACH11_02470</name>
</gene>
<evidence type="ECO:0000313" key="9">
    <source>
        <dbReference type="EMBL" id="MEK8024834.1"/>
    </source>
</evidence>
<accession>A0ABU9B4Q3</accession>
<dbReference type="Pfam" id="PF02565">
    <property type="entry name" value="RecO_C"/>
    <property type="match status" value="1"/>
</dbReference>
<evidence type="ECO:0000256" key="5">
    <source>
        <dbReference type="ARBA" id="ARBA00023204"/>
    </source>
</evidence>
<comment type="similarity">
    <text evidence="1 7">Belongs to the RecO family.</text>
</comment>
<protein>
    <recommendedName>
        <fullName evidence="2 7">DNA repair protein RecO</fullName>
    </recommendedName>
    <alternativeName>
        <fullName evidence="6 7">Recombination protein O</fullName>
    </alternativeName>
</protein>
<keyword evidence="3 7" id="KW-0227">DNA damage</keyword>
<dbReference type="Gene3D" id="2.40.50.140">
    <property type="entry name" value="Nucleic acid-binding proteins"/>
    <property type="match status" value="1"/>
</dbReference>
<keyword evidence="10" id="KW-1185">Reference proteome</keyword>
<evidence type="ECO:0000256" key="2">
    <source>
        <dbReference type="ARBA" id="ARBA00021310"/>
    </source>
</evidence>
<dbReference type="Gene3D" id="1.20.1440.120">
    <property type="entry name" value="Recombination protein O, C-terminal domain"/>
    <property type="match status" value="1"/>
</dbReference>
<comment type="function">
    <text evidence="7">Involved in DNA repair and RecF pathway recombination.</text>
</comment>
<evidence type="ECO:0000256" key="1">
    <source>
        <dbReference type="ARBA" id="ARBA00007452"/>
    </source>
</evidence>
<evidence type="ECO:0000256" key="4">
    <source>
        <dbReference type="ARBA" id="ARBA00023172"/>
    </source>
</evidence>
<dbReference type="InterPro" id="IPR003717">
    <property type="entry name" value="RecO"/>
</dbReference>
<comment type="caution">
    <text evidence="9">The sequence shown here is derived from an EMBL/GenBank/DDBJ whole genome shotgun (WGS) entry which is preliminary data.</text>
</comment>
<dbReference type="SUPFAM" id="SSF57863">
    <property type="entry name" value="ArfGap/RecO-like zinc finger"/>
    <property type="match status" value="1"/>
</dbReference>
<dbReference type="SUPFAM" id="SSF50249">
    <property type="entry name" value="Nucleic acid-binding proteins"/>
    <property type="match status" value="1"/>
</dbReference>